<feature type="region of interest" description="Disordered" evidence="4">
    <location>
        <begin position="406"/>
        <end position="439"/>
    </location>
</feature>
<dbReference type="InterPro" id="IPR006910">
    <property type="entry name" value="Rad21_Rec8_N"/>
</dbReference>
<protein>
    <recommendedName>
        <fullName evidence="9">Double-strand-break repair protein rad21</fullName>
    </recommendedName>
</protein>
<feature type="compositionally biased region" description="Low complexity" evidence="4">
    <location>
        <begin position="282"/>
        <end position="295"/>
    </location>
</feature>
<dbReference type="InterPro" id="IPR036390">
    <property type="entry name" value="WH_DNA-bd_sf"/>
</dbReference>
<dbReference type="PANTHER" id="PTHR12585">
    <property type="entry name" value="SCC1 / RAD21 FAMILY MEMBER"/>
    <property type="match status" value="1"/>
</dbReference>
<dbReference type="Gene3D" id="1.10.10.580">
    <property type="entry name" value="Structural maintenance of chromosome 1. Chain E"/>
    <property type="match status" value="1"/>
</dbReference>
<dbReference type="GO" id="GO:0003682">
    <property type="term" value="F:chromatin binding"/>
    <property type="evidence" value="ECO:0007669"/>
    <property type="project" value="TreeGrafter"/>
</dbReference>
<accession>A0AA39V431</accession>
<sequence length="619" mass="67860">MFYSETLLSKTGPLARVWLSANLERKLSKTHILQSNIESSVNAIVDQGTAPMALRLSGQLLLGVVRIYSRKARYLLDDCNEALLKIKMAFRPGNVDLPANMSVPNAAALTVADRISDPMMPELDPSLLDFRPMDIDFGSKKDDPLNWNSQVLSDPLSIEIGRREPSRDVRDEFDEEDMNIELDLDLGLDDGPSIEIGRKAASTRNFEDDIMGDDDELPKDLGYDENTRTRLSSRVPSLIEDRDDQLLENDNGGMLLDEGDDWAIPNDEGPVVTAAPTDPRLQRASQSPLSSARSSVVRDFDATRLEEENQEPSMHQAKHKAKKRKVIQADADTMLSSAQIKAQQADRSAILKPASYLSRDPILLNLMNMQKNGGFVSSIMGDGRAQGWAPELRGILSIEVVRKSGALKRKRDSGAADVEAEEAQADNATGPQLEIPEDETIMPPDEGMGLGGETTPRAATGLQDDDGYLPGYDDRGASMTRREETEDLRDNFDDTTAPLLHPSEQGAVSLGTKHAVHLLRDRFGSSADGSPSQQKKANILFQDMLPQATTTKADATKMFFEVLVLATKDAVKVEQSDKELGSALRIRAKRGLWGAWAEREAGGEIAEQEAEQPGVPAIS</sequence>
<evidence type="ECO:0000256" key="4">
    <source>
        <dbReference type="SAM" id="MobiDB-lite"/>
    </source>
</evidence>
<evidence type="ECO:0000313" key="8">
    <source>
        <dbReference type="Proteomes" id="UP001166286"/>
    </source>
</evidence>
<name>A0AA39V431_9LECA</name>
<dbReference type="PANTHER" id="PTHR12585:SF69">
    <property type="entry name" value="FI11703P"/>
    <property type="match status" value="1"/>
</dbReference>
<evidence type="ECO:0008006" key="9">
    <source>
        <dbReference type="Google" id="ProtNLM"/>
    </source>
</evidence>
<dbReference type="GO" id="GO:0005634">
    <property type="term" value="C:nucleus"/>
    <property type="evidence" value="ECO:0007669"/>
    <property type="project" value="UniProtKB-SubCell"/>
</dbReference>
<dbReference type="Pfam" id="PF04824">
    <property type="entry name" value="Rad21_Rec8"/>
    <property type="match status" value="1"/>
</dbReference>
<evidence type="ECO:0000256" key="2">
    <source>
        <dbReference type="ARBA" id="ARBA00009870"/>
    </source>
</evidence>
<evidence type="ECO:0000313" key="7">
    <source>
        <dbReference type="EMBL" id="KAK0515338.1"/>
    </source>
</evidence>
<dbReference type="FunFam" id="1.10.10.580:FF:000004">
    <property type="entry name" value="Double-strand-break repair protein rad21"/>
    <property type="match status" value="1"/>
</dbReference>
<dbReference type="InterPro" id="IPR039781">
    <property type="entry name" value="Rad21/Rec8-like"/>
</dbReference>
<evidence type="ECO:0000256" key="1">
    <source>
        <dbReference type="ARBA" id="ARBA00004123"/>
    </source>
</evidence>
<dbReference type="InterPro" id="IPR023093">
    <property type="entry name" value="ScpA-like_C"/>
</dbReference>
<dbReference type="EMBL" id="JAFEKC020000004">
    <property type="protein sequence ID" value="KAK0515338.1"/>
    <property type="molecule type" value="Genomic_DNA"/>
</dbReference>
<dbReference type="GO" id="GO:0030892">
    <property type="term" value="C:mitotic cohesin complex"/>
    <property type="evidence" value="ECO:0007669"/>
    <property type="project" value="TreeGrafter"/>
</dbReference>
<dbReference type="Proteomes" id="UP001166286">
    <property type="component" value="Unassembled WGS sequence"/>
</dbReference>
<comment type="similarity">
    <text evidence="2">Belongs to the rad21 family.</text>
</comment>
<evidence type="ECO:0000259" key="6">
    <source>
        <dbReference type="Pfam" id="PF04825"/>
    </source>
</evidence>
<comment type="caution">
    <text evidence="7">The sequence shown here is derived from an EMBL/GenBank/DDBJ whole genome shotgun (WGS) entry which is preliminary data.</text>
</comment>
<gene>
    <name evidence="7" type="ORF">JMJ35_002717</name>
</gene>
<evidence type="ECO:0000256" key="3">
    <source>
        <dbReference type="ARBA" id="ARBA00023242"/>
    </source>
</evidence>
<keyword evidence="8" id="KW-1185">Reference proteome</keyword>
<proteinExistence type="inferred from homology"/>
<feature type="domain" description="Rad21/Rec8-like protein C-terminal eukaryotic" evidence="5">
    <location>
        <begin position="538"/>
        <end position="576"/>
    </location>
</feature>
<dbReference type="AlphaFoldDB" id="A0AA39V431"/>
<dbReference type="InterPro" id="IPR006909">
    <property type="entry name" value="Rad21/Rec8_C_eu"/>
</dbReference>
<evidence type="ECO:0000259" key="5">
    <source>
        <dbReference type="Pfam" id="PF04824"/>
    </source>
</evidence>
<reference evidence="7" key="1">
    <citation type="submission" date="2023-03" db="EMBL/GenBank/DDBJ databases">
        <title>Complete genome of Cladonia borealis.</title>
        <authorList>
            <person name="Park H."/>
        </authorList>
    </citation>
    <scope>NUCLEOTIDE SEQUENCE</scope>
    <source>
        <strain evidence="7">ANT050790</strain>
    </source>
</reference>
<organism evidence="7 8">
    <name type="scientific">Cladonia borealis</name>
    <dbReference type="NCBI Taxonomy" id="184061"/>
    <lineage>
        <taxon>Eukaryota</taxon>
        <taxon>Fungi</taxon>
        <taxon>Dikarya</taxon>
        <taxon>Ascomycota</taxon>
        <taxon>Pezizomycotina</taxon>
        <taxon>Lecanoromycetes</taxon>
        <taxon>OSLEUM clade</taxon>
        <taxon>Lecanoromycetidae</taxon>
        <taxon>Lecanorales</taxon>
        <taxon>Lecanorineae</taxon>
        <taxon>Cladoniaceae</taxon>
        <taxon>Cladonia</taxon>
    </lineage>
</organism>
<keyword evidence="3" id="KW-0539">Nucleus</keyword>
<dbReference type="Pfam" id="PF04825">
    <property type="entry name" value="Rad21_Rec8_N"/>
    <property type="match status" value="1"/>
</dbReference>
<feature type="domain" description="Rad21/Rec8-like protein N-terminal" evidence="6">
    <location>
        <begin position="1"/>
        <end position="101"/>
    </location>
</feature>
<dbReference type="GO" id="GO:0007064">
    <property type="term" value="P:mitotic sister chromatid cohesion"/>
    <property type="evidence" value="ECO:0007669"/>
    <property type="project" value="TreeGrafter"/>
</dbReference>
<feature type="region of interest" description="Disordered" evidence="4">
    <location>
        <begin position="268"/>
        <end position="297"/>
    </location>
</feature>
<comment type="subcellular location">
    <subcellularLocation>
        <location evidence="1">Nucleus</location>
    </subcellularLocation>
</comment>
<dbReference type="SUPFAM" id="SSF46785">
    <property type="entry name" value="Winged helix' DNA-binding domain"/>
    <property type="match status" value="1"/>
</dbReference>
<dbReference type="GO" id="GO:1990414">
    <property type="term" value="P:replication-born double-strand break repair via sister chromatid exchange"/>
    <property type="evidence" value="ECO:0007669"/>
    <property type="project" value="TreeGrafter"/>
</dbReference>
<dbReference type="CDD" id="cd21788">
    <property type="entry name" value="Rad21_Rec8_M_SpRad21p-like"/>
    <property type="match status" value="1"/>
</dbReference>